<evidence type="ECO:0000313" key="8">
    <source>
        <dbReference type="Proteomes" id="UP000078486"/>
    </source>
</evidence>
<accession>A0A178IMY2</accession>
<dbReference type="PRINTS" id="PR00691">
    <property type="entry name" value="ADHESINB"/>
</dbReference>
<keyword evidence="5" id="KW-0732">Signal</keyword>
<dbReference type="PRINTS" id="PR00690">
    <property type="entry name" value="ADHESNFAMILY"/>
</dbReference>
<evidence type="ECO:0000256" key="4">
    <source>
        <dbReference type="ARBA" id="ARBA00022723"/>
    </source>
</evidence>
<dbReference type="InterPro" id="IPR006127">
    <property type="entry name" value="ZnuA-like"/>
</dbReference>
<dbReference type="InterPro" id="IPR050492">
    <property type="entry name" value="Bact_metal-bind_prot9"/>
</dbReference>
<dbReference type="GO" id="GO:0007155">
    <property type="term" value="P:cell adhesion"/>
    <property type="evidence" value="ECO:0007669"/>
    <property type="project" value="InterPro"/>
</dbReference>
<dbReference type="GO" id="GO:0030001">
    <property type="term" value="P:metal ion transport"/>
    <property type="evidence" value="ECO:0007669"/>
    <property type="project" value="InterPro"/>
</dbReference>
<dbReference type="AlphaFoldDB" id="A0A178IMY2"/>
<evidence type="ECO:0000313" key="7">
    <source>
        <dbReference type="EMBL" id="OAM90426.1"/>
    </source>
</evidence>
<protein>
    <submittedName>
        <fullName evidence="7">Uncharacterized protein</fullName>
    </submittedName>
</protein>
<dbReference type="PANTHER" id="PTHR42953:SF1">
    <property type="entry name" value="METAL-BINDING PROTEIN HI_0362-RELATED"/>
    <property type="match status" value="1"/>
</dbReference>
<dbReference type="Gene3D" id="3.40.50.1980">
    <property type="entry name" value="Nitrogenase molybdenum iron protein domain"/>
    <property type="match status" value="1"/>
</dbReference>
<dbReference type="GO" id="GO:0046872">
    <property type="term" value="F:metal ion binding"/>
    <property type="evidence" value="ECO:0007669"/>
    <property type="project" value="UniProtKB-KW"/>
</dbReference>
<dbReference type="PANTHER" id="PTHR42953">
    <property type="entry name" value="HIGH-AFFINITY ZINC UPTAKE SYSTEM PROTEIN ZNUA-RELATED"/>
    <property type="match status" value="1"/>
</dbReference>
<evidence type="ECO:0000256" key="6">
    <source>
        <dbReference type="RuleBase" id="RU003512"/>
    </source>
</evidence>
<sequence length="170" mass="18851">MIHATGLVRAEYTRQRPAWGEDFSRNAKLYQQRLTALKEWGASQMSTLPASSRHFVSSHDAFGYLAHDYGLAVHSISGLSTESEPDARRMTELVNLIRREHIRAIFAEESANSRLLQNLARETGVRIGGALYADGLGPADSDAATYGAMYRHNVRTIVESLRSPSDDTSK</sequence>
<evidence type="ECO:0000256" key="2">
    <source>
        <dbReference type="ARBA" id="ARBA00011028"/>
    </source>
</evidence>
<reference evidence="7 8" key="1">
    <citation type="submission" date="2016-01" db="EMBL/GenBank/DDBJ databases">
        <title>High potential of lignocellulose degradation of a new Verrucomicrobia species.</title>
        <authorList>
            <person name="Wang Y."/>
            <person name="Shi Y."/>
            <person name="Qiu Z."/>
            <person name="Liu S."/>
            <person name="Yang H."/>
        </authorList>
    </citation>
    <scope>NUCLEOTIDE SEQUENCE [LARGE SCALE GENOMIC DNA]</scope>
    <source>
        <strain evidence="7 8">TSB47</strain>
    </source>
</reference>
<proteinExistence type="inferred from homology"/>
<dbReference type="SUPFAM" id="SSF53807">
    <property type="entry name" value="Helical backbone' metal receptor"/>
    <property type="match status" value="1"/>
</dbReference>
<dbReference type="GO" id="GO:0030313">
    <property type="term" value="C:cell envelope"/>
    <property type="evidence" value="ECO:0007669"/>
    <property type="project" value="UniProtKB-SubCell"/>
</dbReference>
<dbReference type="InterPro" id="IPR006129">
    <property type="entry name" value="AdhesinB"/>
</dbReference>
<comment type="similarity">
    <text evidence="2 6">Belongs to the bacterial solute-binding protein 9 family.</text>
</comment>
<evidence type="ECO:0000256" key="3">
    <source>
        <dbReference type="ARBA" id="ARBA00022448"/>
    </source>
</evidence>
<dbReference type="InterPro" id="IPR006128">
    <property type="entry name" value="Lipoprotein_PsaA-like"/>
</dbReference>
<organism evidence="7 8">
    <name type="scientific">Termitidicoccus mucosus</name>
    <dbReference type="NCBI Taxonomy" id="1184151"/>
    <lineage>
        <taxon>Bacteria</taxon>
        <taxon>Pseudomonadati</taxon>
        <taxon>Verrucomicrobiota</taxon>
        <taxon>Opitutia</taxon>
        <taxon>Opitutales</taxon>
        <taxon>Opitutaceae</taxon>
        <taxon>Termitidicoccus</taxon>
    </lineage>
</organism>
<name>A0A178IMY2_9BACT</name>
<comment type="subcellular location">
    <subcellularLocation>
        <location evidence="1">Cell envelope</location>
    </subcellularLocation>
</comment>
<keyword evidence="8" id="KW-1185">Reference proteome</keyword>
<dbReference type="EMBL" id="LRRQ01000058">
    <property type="protein sequence ID" value="OAM90426.1"/>
    <property type="molecule type" value="Genomic_DNA"/>
</dbReference>
<keyword evidence="3 6" id="KW-0813">Transport</keyword>
<dbReference type="Pfam" id="PF01297">
    <property type="entry name" value="ZnuA"/>
    <property type="match status" value="1"/>
</dbReference>
<dbReference type="Proteomes" id="UP000078486">
    <property type="component" value="Unassembled WGS sequence"/>
</dbReference>
<comment type="caution">
    <text evidence="7">The sequence shown here is derived from an EMBL/GenBank/DDBJ whole genome shotgun (WGS) entry which is preliminary data.</text>
</comment>
<dbReference type="STRING" id="1184151.AW736_08080"/>
<keyword evidence="4" id="KW-0479">Metal-binding</keyword>
<evidence type="ECO:0000256" key="1">
    <source>
        <dbReference type="ARBA" id="ARBA00004196"/>
    </source>
</evidence>
<gene>
    <name evidence="7" type="ORF">AW736_08080</name>
</gene>
<evidence type="ECO:0000256" key="5">
    <source>
        <dbReference type="ARBA" id="ARBA00022729"/>
    </source>
</evidence>